<gene>
    <name evidence="1" type="ORF">IPA_07160</name>
</gene>
<protein>
    <submittedName>
        <fullName evidence="1">Uncharacterized protein</fullName>
    </submittedName>
</protein>
<sequence length="93" mass="10890">MNSILQTGLKWYNEKVIETYEREYEIRNEFLVSATNCIANLELAKAINCLQKATTTFFLQMHSLNVQRDMLRQTLIQMVMLLFLTKLVMKALA</sequence>
<dbReference type="EMBL" id="CP006868">
    <property type="protein sequence ID" value="UXD22664.1"/>
    <property type="molecule type" value="Genomic_DNA"/>
</dbReference>
<dbReference type="AlphaFoldDB" id="A0A977PLM6"/>
<keyword evidence="2" id="KW-1185">Reference proteome</keyword>
<dbReference type="KEGG" id="ipc:IPA_07160"/>
<evidence type="ECO:0000313" key="1">
    <source>
        <dbReference type="EMBL" id="UXD22664.1"/>
    </source>
</evidence>
<dbReference type="Proteomes" id="UP001063698">
    <property type="component" value="Chromosome"/>
</dbReference>
<name>A0A977PLM6_9CREN</name>
<evidence type="ECO:0000313" key="2">
    <source>
        <dbReference type="Proteomes" id="UP001063698"/>
    </source>
</evidence>
<accession>A0A977PLM6</accession>
<proteinExistence type="predicted"/>
<reference evidence="1" key="1">
    <citation type="submission" date="2013-11" db="EMBL/GenBank/DDBJ databases">
        <title>Comparative genomics of Ignicoccus.</title>
        <authorList>
            <person name="Podar M."/>
        </authorList>
    </citation>
    <scope>NUCLEOTIDE SEQUENCE</scope>
    <source>
        <strain evidence="1">DSM 13166</strain>
    </source>
</reference>
<organism evidence="1 2">
    <name type="scientific">Ignicoccus pacificus DSM 13166</name>
    <dbReference type="NCBI Taxonomy" id="940294"/>
    <lineage>
        <taxon>Archaea</taxon>
        <taxon>Thermoproteota</taxon>
        <taxon>Thermoprotei</taxon>
        <taxon>Desulfurococcales</taxon>
        <taxon>Desulfurococcaceae</taxon>
        <taxon>Ignicoccus</taxon>
    </lineage>
</organism>